<dbReference type="SUPFAM" id="SSF47923">
    <property type="entry name" value="Ypt/Rab-GAP domain of gyp1p"/>
    <property type="match status" value="2"/>
</dbReference>
<dbReference type="PROSITE" id="PS50086">
    <property type="entry name" value="TBC_RABGAP"/>
    <property type="match status" value="1"/>
</dbReference>
<dbReference type="HOGENOM" id="CLU_005350_12_2_1"/>
<evidence type="ECO:0000313" key="5">
    <source>
        <dbReference type="EMBL" id="CCG24139.1"/>
    </source>
</evidence>
<dbReference type="PANTHER" id="PTHR47219:SF20">
    <property type="entry name" value="TBC1 DOMAIN FAMILY MEMBER 2B"/>
    <property type="match status" value="1"/>
</dbReference>
<dbReference type="InterPro" id="IPR050302">
    <property type="entry name" value="Rab_GAP_TBC_domain"/>
</dbReference>
<feature type="region of interest" description="Disordered" evidence="3">
    <location>
        <begin position="22"/>
        <end position="50"/>
    </location>
</feature>
<accession>H8X840</accession>
<dbReference type="OrthoDB" id="294251at2759"/>
<keyword evidence="6" id="KW-1185">Reference proteome</keyword>
<feature type="compositionally biased region" description="Basic and acidic residues" evidence="3">
    <location>
        <begin position="543"/>
        <end position="556"/>
    </location>
</feature>
<reference evidence="5 6" key="1">
    <citation type="journal article" date="2012" name="PLoS ONE">
        <title>Sequence and analysis of the genome of the pathogenic yeast Candida orthopsilosis.</title>
        <authorList>
            <person name="Riccombeni A."/>
            <person name="Vidanes G."/>
            <person name="Proux-Wera E."/>
            <person name="Wolfe K.H."/>
            <person name="Butler G."/>
        </authorList>
    </citation>
    <scope>NUCLEOTIDE SEQUENCE [LARGE SCALE GENOMIC DNA]</scope>
    <source>
        <strain evidence="5 6">Co 90-125</strain>
    </source>
</reference>
<protein>
    <recommendedName>
        <fullName evidence="2">Oxidant-induced cell-cycle arrest protein 5</fullName>
    </recommendedName>
</protein>
<evidence type="ECO:0000256" key="1">
    <source>
        <dbReference type="ARBA" id="ARBA00005521"/>
    </source>
</evidence>
<feature type="compositionally biased region" description="Basic and acidic residues" evidence="3">
    <location>
        <begin position="36"/>
        <end position="47"/>
    </location>
</feature>
<dbReference type="SMART" id="SM00164">
    <property type="entry name" value="TBC"/>
    <property type="match status" value="1"/>
</dbReference>
<feature type="compositionally biased region" description="Basic and acidic residues" evidence="3">
    <location>
        <begin position="207"/>
        <end position="217"/>
    </location>
</feature>
<dbReference type="GeneID" id="14540790"/>
<comment type="similarity">
    <text evidence="1">Belongs to the OCA5 family.</text>
</comment>
<evidence type="ECO:0000256" key="2">
    <source>
        <dbReference type="ARBA" id="ARBA00019144"/>
    </source>
</evidence>
<organism evidence="5 6">
    <name type="scientific">Candida orthopsilosis (strain 90-125)</name>
    <name type="common">Yeast</name>
    <dbReference type="NCBI Taxonomy" id="1136231"/>
    <lineage>
        <taxon>Eukaryota</taxon>
        <taxon>Fungi</taxon>
        <taxon>Dikarya</taxon>
        <taxon>Ascomycota</taxon>
        <taxon>Saccharomycotina</taxon>
        <taxon>Pichiomycetes</taxon>
        <taxon>Debaryomycetaceae</taxon>
        <taxon>Candida/Lodderomyces clade</taxon>
        <taxon>Candida</taxon>
    </lineage>
</organism>
<evidence type="ECO:0000256" key="3">
    <source>
        <dbReference type="SAM" id="MobiDB-lite"/>
    </source>
</evidence>
<dbReference type="GO" id="GO:0005096">
    <property type="term" value="F:GTPase activator activity"/>
    <property type="evidence" value="ECO:0007669"/>
    <property type="project" value="TreeGrafter"/>
</dbReference>
<dbReference type="GO" id="GO:0030427">
    <property type="term" value="C:site of polarized growth"/>
    <property type="evidence" value="ECO:0007669"/>
    <property type="project" value="UniProtKB-ARBA"/>
</dbReference>
<dbReference type="AlphaFoldDB" id="H8X840"/>
<dbReference type="Gene3D" id="1.10.8.270">
    <property type="entry name" value="putative rabgap domain of human tbc1 domain family member 14 like domains"/>
    <property type="match status" value="1"/>
</dbReference>
<gene>
    <name evidence="5" type="ORF">CORT_0E05540</name>
</gene>
<name>H8X840_CANO9</name>
<feature type="domain" description="Rab-GAP TBC" evidence="4">
    <location>
        <begin position="229"/>
        <end position="449"/>
    </location>
</feature>
<dbReference type="eggNOG" id="KOG2058">
    <property type="taxonomic scope" value="Eukaryota"/>
</dbReference>
<dbReference type="InterPro" id="IPR035969">
    <property type="entry name" value="Rab-GAP_TBC_sf"/>
</dbReference>
<dbReference type="KEGG" id="cot:CORT_0E05540"/>
<dbReference type="EMBL" id="HE681723">
    <property type="protein sequence ID" value="CCG24139.1"/>
    <property type="molecule type" value="Genomic_DNA"/>
</dbReference>
<feature type="region of interest" description="Disordered" evidence="3">
    <location>
        <begin position="541"/>
        <end position="563"/>
    </location>
</feature>
<proteinExistence type="inferred from homology"/>
<dbReference type="Proteomes" id="UP000005018">
    <property type="component" value="Chromosome 5"/>
</dbReference>
<dbReference type="PANTHER" id="PTHR47219">
    <property type="entry name" value="RAB GTPASE-ACTIVATING PROTEIN 1-LIKE"/>
    <property type="match status" value="1"/>
</dbReference>
<feature type="region of interest" description="Disordered" evidence="3">
    <location>
        <begin position="196"/>
        <end position="217"/>
    </location>
</feature>
<dbReference type="InterPro" id="IPR000195">
    <property type="entry name" value="Rab-GAP-TBC_dom"/>
</dbReference>
<dbReference type="FunFam" id="1.10.8.270:FF:000016">
    <property type="entry name" value="TBC1 domain family member 2A"/>
    <property type="match status" value="1"/>
</dbReference>
<evidence type="ECO:0000259" key="4">
    <source>
        <dbReference type="PROSITE" id="PS50086"/>
    </source>
</evidence>
<dbReference type="Pfam" id="PF00566">
    <property type="entry name" value="RabGAP-TBC"/>
    <property type="match status" value="1"/>
</dbReference>
<dbReference type="GO" id="GO:0031267">
    <property type="term" value="F:small GTPase binding"/>
    <property type="evidence" value="ECO:0007669"/>
    <property type="project" value="TreeGrafter"/>
</dbReference>
<evidence type="ECO:0000313" key="6">
    <source>
        <dbReference type="Proteomes" id="UP000005018"/>
    </source>
</evidence>
<sequence>MATTIDQNIEQYPSIENNYIGRNDEYHTLDPGSSKTSHDRNVQHQRNESSYSRNFSILDTYAQESPSRRNSYVDVGIASPLEDINSDASIVKSFEGSTPNNSSNTFEQNGFVSIDSSSATALDSELDRDSYIKPTTEESDAEVLKSNFDRYGFKKSSLQGRSIEDYNLWFEHYSGYTIRRKKKWERTMKDHGLNLVSESSSSTTARSQEEIPTRFPPKSDKIKKMVRRGIPSEWRGNAWFFYAGGYDKLRKHKGLYNKIVVETKDIQNKETEVIERDLFRTFPDNIYFNSSVNQNTHETRDASYVREETALIKSLRRVLTAFAHYQPQIGYCQSLNFLAGLLLLFMNEERSFWMLVILTERIIPNVHSADLEGVHTDQGVLMLCVKEYLPELWDTLGTNFEGERLKEDNILARLPPVTLVTSSWFMSLFVGVLPVETALRVWDILWYEGSKTIFRISLTIFKLCIDSPGFQNRQASGTEENQQIELFQFMQSFPKQILDPNLLIDYCFKKIGGYGFGSLSQGEIDKCRDFVARQRQKMHLNSKRKDLTEMTEEEKQSLLNSTSSADKENIHDVYGFHRSIMSGIVWNKSISNKMRRRLTGKKG</sequence>
<feature type="compositionally biased region" description="Low complexity" evidence="3">
    <location>
        <begin position="197"/>
        <end position="206"/>
    </location>
</feature>
<dbReference type="Gene3D" id="1.10.472.80">
    <property type="entry name" value="Ypt/Rab-GAP domain of gyp1p, domain 3"/>
    <property type="match status" value="1"/>
</dbReference>
<dbReference type="RefSeq" id="XP_003870269.1">
    <property type="nucleotide sequence ID" value="XM_003870220.1"/>
</dbReference>